<gene>
    <name evidence="1" type="ORF">AB406_0944</name>
    <name evidence="2" type="ORF">PG303_04605</name>
</gene>
<evidence type="ECO:0000313" key="3">
    <source>
        <dbReference type="Proteomes" id="UP000189883"/>
    </source>
</evidence>
<dbReference type="AlphaFoldDB" id="A0A162CAA6"/>
<accession>A0A162CAA6</accession>
<protein>
    <submittedName>
        <fullName evidence="2">GLPGLI family protein</fullName>
    </submittedName>
</protein>
<dbReference type="EMBL" id="JAQZHK010000003">
    <property type="protein sequence ID" value="MDY3512493.1"/>
    <property type="molecule type" value="Genomic_DNA"/>
</dbReference>
<dbReference type="Proteomes" id="UP001284033">
    <property type="component" value="Unassembled WGS sequence"/>
</dbReference>
<evidence type="ECO:0000313" key="1">
    <source>
        <dbReference type="EMBL" id="AQY21895.1"/>
    </source>
</evidence>
<dbReference type="eggNOG" id="ENOG502ZBPK">
    <property type="taxonomic scope" value="Bacteria"/>
</dbReference>
<dbReference type="Proteomes" id="UP000189883">
    <property type="component" value="Chromosome"/>
</dbReference>
<name>A0A162CAA6_RIEAN</name>
<dbReference type="EMBL" id="CP011859">
    <property type="protein sequence ID" value="AQY21895.1"/>
    <property type="molecule type" value="Genomic_DNA"/>
</dbReference>
<dbReference type="GeneID" id="93718156"/>
<dbReference type="Pfam" id="PF09697">
    <property type="entry name" value="Porph_ging"/>
    <property type="match status" value="1"/>
</dbReference>
<dbReference type="RefSeq" id="WP_004917003.1">
    <property type="nucleotide sequence ID" value="NZ_CP011859.1"/>
</dbReference>
<dbReference type="OrthoDB" id="1440774at2"/>
<dbReference type="InterPro" id="IPR005901">
    <property type="entry name" value="GLPGLI"/>
</dbReference>
<organism evidence="1 3">
    <name type="scientific">Riemerella anatipestifer</name>
    <name type="common">Moraxella anatipestifer</name>
    <dbReference type="NCBI Taxonomy" id="34085"/>
    <lineage>
        <taxon>Bacteria</taxon>
        <taxon>Pseudomonadati</taxon>
        <taxon>Bacteroidota</taxon>
        <taxon>Flavobacteriia</taxon>
        <taxon>Flavobacteriales</taxon>
        <taxon>Weeksellaceae</taxon>
        <taxon>Riemerella</taxon>
    </lineage>
</organism>
<reference evidence="1 3" key="1">
    <citation type="submission" date="2015-06" db="EMBL/GenBank/DDBJ databases">
        <title>R. anatipestifer strain HXb2 is the most virulent strain so far, and the genome sequence would help us uncover the pathogenesis.</title>
        <authorList>
            <person name="Hu Q."/>
            <person name="Qi J."/>
            <person name="Bo H."/>
            <person name="Liu G."/>
            <person name="Tao M."/>
            <person name="Ding Y."/>
            <person name="Xue Y."/>
        </authorList>
    </citation>
    <scope>NUCLEOTIDE SEQUENCE [LARGE SCALE GENOMIC DNA]</scope>
    <source>
        <strain evidence="1 3">HXb2</strain>
    </source>
</reference>
<reference evidence="2" key="2">
    <citation type="submission" date="2023-01" db="EMBL/GenBank/DDBJ databases">
        <title>Genome-based studies on antimicrobial resistance profiles of Riemerella anatipestifer in China, 1994 to 2021.</title>
        <authorList>
            <person name="Yang Z."/>
            <person name="Zhu D."/>
        </authorList>
    </citation>
    <scope>NUCLEOTIDE SEQUENCE</scope>
    <source>
        <strain evidence="2">RCAD1218</strain>
    </source>
</reference>
<sequence length="277" mass="32493">MTRIIFFALLVYTYTISAQTNRFIYQLTRQVGEVPQKDLMVLDVNPTEVKFYDFKFLESDSLSQKTPGHVFRTVSSTKQVLKRERNKKTHLNFFTNNDGDYFVIPSSDAIHWEVTPITKKSPENFILQKARTHFGGRDWEAWFAKEIPVMEGPYKFNSLPGLIYEIYDTERKFHYVLIKNKVLPEVYDTRNFLETYYGKNPLKIDHEQLVKLMLDDYRDPVAYLTRILKGGGSVNINGEDISSISQLDQKRKMMQESIIKHYLPIELDKAIPYPVIK</sequence>
<proteinExistence type="predicted"/>
<dbReference type="NCBIfam" id="TIGR01200">
    <property type="entry name" value="GLPGLI"/>
    <property type="match status" value="1"/>
</dbReference>
<evidence type="ECO:0000313" key="2">
    <source>
        <dbReference type="EMBL" id="MDY3512493.1"/>
    </source>
</evidence>